<dbReference type="EMBL" id="SWBP01000001">
    <property type="protein sequence ID" value="TKC01004.1"/>
    <property type="molecule type" value="Genomic_DNA"/>
</dbReference>
<name>A0A4U1C8I0_9SPHI</name>
<sequence length="579" mass="66741">MRNRRNILLMMLIAIGISSYAQKTKQPKQELVIVGGKVLSPEDSIQVVQLYYSGLREKVVQNPTLAIDYFNQILKIDPTNYNAYYELAQIYFNKGDLGNAREFAQKATAIKTDNEWYWLLLANIYQEQQDYALIDYALNELIKIAPEKLDYRFDKANALFMMGKADEALNLYNDLEKKVGLTDQVLQGRQKIYLKKNDINKAAADLEQLIKNNPSDVRYYLFLGDLYYANDKVNEALTVYQKALTLDSTNPFTRLAIAQIYDGQKKPKEAFEELKMAFKQPDLNIDQKVKVIIRYFDAFPDPQALQYALELSKILTEAHPDDPKSFSLYGDVLFQKNELESAKIAYQKALDLNKNVYAIWEQLIRIQLSLNDAKGTIKNGEEALTLFPNQYPLYFFTALGYIQNKEYDKAINYLNNALGFDIENVSLKAQIYSSLGDAYQQQKKYKESVAAYENALLIEPNNTYTLNNYAYYLSLRDENLAKAEEMSLKTNQLENDNASFQDTYAWILFKEKKYAEAKVWMQKAILNNPNNAVQFEHLGDILFKLGEIENALQNWKKALALDPANALLEKKINQKKLGE</sequence>
<dbReference type="RefSeq" id="WP_136825209.1">
    <property type="nucleotide sequence ID" value="NZ_SWBP01000001.1"/>
</dbReference>
<dbReference type="SMART" id="SM00028">
    <property type="entry name" value="TPR"/>
    <property type="match status" value="12"/>
</dbReference>
<dbReference type="Pfam" id="PF13181">
    <property type="entry name" value="TPR_8"/>
    <property type="match status" value="2"/>
</dbReference>
<reference evidence="3 4" key="1">
    <citation type="submission" date="2019-04" db="EMBL/GenBank/DDBJ databases">
        <title>Pedobacter sp. AR-3-17 sp. nov., isolated from Arctic soil.</title>
        <authorList>
            <person name="Dahal R.H."/>
            <person name="Kim D.-U."/>
        </authorList>
    </citation>
    <scope>NUCLEOTIDE SEQUENCE [LARGE SCALE GENOMIC DNA]</scope>
    <source>
        <strain evidence="3 4">AR-3-17</strain>
    </source>
</reference>
<evidence type="ECO:0000256" key="1">
    <source>
        <dbReference type="PROSITE-ProRule" id="PRU00339"/>
    </source>
</evidence>
<evidence type="ECO:0000313" key="4">
    <source>
        <dbReference type="Proteomes" id="UP000308181"/>
    </source>
</evidence>
<dbReference type="PROSITE" id="PS50293">
    <property type="entry name" value="TPR_REGION"/>
    <property type="match status" value="2"/>
</dbReference>
<feature type="repeat" description="TPR" evidence="1">
    <location>
        <begin position="217"/>
        <end position="250"/>
    </location>
</feature>
<dbReference type="Pfam" id="PF14559">
    <property type="entry name" value="TPR_19"/>
    <property type="match status" value="1"/>
</dbReference>
<dbReference type="Gene3D" id="1.25.40.10">
    <property type="entry name" value="Tetratricopeptide repeat domain"/>
    <property type="match status" value="3"/>
</dbReference>
<protein>
    <submittedName>
        <fullName evidence="3">Tetratricopeptide repeat protein</fullName>
    </submittedName>
</protein>
<accession>A0A4U1C8I0</accession>
<dbReference type="PROSITE" id="PS50005">
    <property type="entry name" value="TPR"/>
    <property type="match status" value="5"/>
</dbReference>
<keyword evidence="4" id="KW-1185">Reference proteome</keyword>
<dbReference type="Pfam" id="PF13414">
    <property type="entry name" value="TPR_11"/>
    <property type="match status" value="1"/>
</dbReference>
<dbReference type="Pfam" id="PF00515">
    <property type="entry name" value="TPR_1"/>
    <property type="match status" value="1"/>
</dbReference>
<comment type="caution">
    <text evidence="3">The sequence shown here is derived from an EMBL/GenBank/DDBJ whole genome shotgun (WGS) entry which is preliminary data.</text>
</comment>
<dbReference type="InterPro" id="IPR019734">
    <property type="entry name" value="TPR_rpt"/>
</dbReference>
<organism evidence="3 4">
    <name type="scientific">Pedobacter cryophilus</name>
    <dbReference type="NCBI Taxonomy" id="2571271"/>
    <lineage>
        <taxon>Bacteria</taxon>
        <taxon>Pseudomonadati</taxon>
        <taxon>Bacteroidota</taxon>
        <taxon>Sphingobacteriia</taxon>
        <taxon>Sphingobacteriales</taxon>
        <taxon>Sphingobacteriaceae</taxon>
        <taxon>Pedobacter</taxon>
    </lineage>
</organism>
<dbReference type="PANTHER" id="PTHR12558:SF13">
    <property type="entry name" value="CELL DIVISION CYCLE PROTEIN 27 HOMOLOG"/>
    <property type="match status" value="1"/>
</dbReference>
<feature type="repeat" description="TPR" evidence="1">
    <location>
        <begin position="532"/>
        <end position="565"/>
    </location>
</feature>
<dbReference type="Pfam" id="PF13432">
    <property type="entry name" value="TPR_16"/>
    <property type="match status" value="1"/>
</dbReference>
<dbReference type="PANTHER" id="PTHR12558">
    <property type="entry name" value="CELL DIVISION CYCLE 16,23,27"/>
    <property type="match status" value="1"/>
</dbReference>
<gene>
    <name evidence="3" type="ORF">FA046_04840</name>
</gene>
<dbReference type="OrthoDB" id="9814220at2"/>
<proteinExistence type="predicted"/>
<dbReference type="AlphaFoldDB" id="A0A4U1C8I0"/>
<feature type="repeat" description="TPR" evidence="1">
    <location>
        <begin position="429"/>
        <end position="462"/>
    </location>
</feature>
<feature type="repeat" description="TPR" evidence="1">
    <location>
        <begin position="323"/>
        <end position="356"/>
    </location>
</feature>
<feature type="chain" id="PRO_5020766820" evidence="2">
    <location>
        <begin position="22"/>
        <end position="579"/>
    </location>
</feature>
<dbReference type="InterPro" id="IPR011990">
    <property type="entry name" value="TPR-like_helical_dom_sf"/>
</dbReference>
<dbReference type="Proteomes" id="UP000308181">
    <property type="component" value="Unassembled WGS sequence"/>
</dbReference>
<feature type="signal peptide" evidence="2">
    <location>
        <begin position="1"/>
        <end position="21"/>
    </location>
</feature>
<evidence type="ECO:0000256" key="2">
    <source>
        <dbReference type="SAM" id="SignalP"/>
    </source>
</evidence>
<dbReference type="SUPFAM" id="SSF48452">
    <property type="entry name" value="TPR-like"/>
    <property type="match status" value="2"/>
</dbReference>
<keyword evidence="1" id="KW-0802">TPR repeat</keyword>
<evidence type="ECO:0000313" key="3">
    <source>
        <dbReference type="EMBL" id="TKC01004.1"/>
    </source>
</evidence>
<keyword evidence="2" id="KW-0732">Signal</keyword>
<feature type="repeat" description="TPR" evidence="1">
    <location>
        <begin position="81"/>
        <end position="114"/>
    </location>
</feature>